<organism evidence="1 2">
    <name type="scientific">Streptomyces orinoci</name>
    <name type="common">Streptoverticillium orinoci</name>
    <dbReference type="NCBI Taxonomy" id="67339"/>
    <lineage>
        <taxon>Bacteria</taxon>
        <taxon>Bacillati</taxon>
        <taxon>Actinomycetota</taxon>
        <taxon>Actinomycetes</taxon>
        <taxon>Kitasatosporales</taxon>
        <taxon>Streptomycetaceae</taxon>
        <taxon>Streptomyces</taxon>
    </lineage>
</organism>
<dbReference type="EMBL" id="JBFAUK010000016">
    <property type="protein sequence ID" value="MEV5508797.1"/>
    <property type="molecule type" value="Genomic_DNA"/>
</dbReference>
<protein>
    <recommendedName>
        <fullName evidence="3">DUF1844 domain-containing protein</fullName>
    </recommendedName>
</protein>
<dbReference type="Proteomes" id="UP001552594">
    <property type="component" value="Unassembled WGS sequence"/>
</dbReference>
<accession>A0ABV3K273</accession>
<evidence type="ECO:0000313" key="1">
    <source>
        <dbReference type="EMBL" id="MEV5508797.1"/>
    </source>
</evidence>
<comment type="caution">
    <text evidence="1">The sequence shown here is derived from an EMBL/GenBank/DDBJ whole genome shotgun (WGS) entry which is preliminary data.</text>
</comment>
<proteinExistence type="predicted"/>
<sequence length="75" mass="7667">MSNFFPQSASTSPTEQAAASLAVLKTVPVQVGVLQAAVVLLEEAARTTEDKAAHETVTATIGLLRAAMKADGNAV</sequence>
<dbReference type="RefSeq" id="WP_241561552.1">
    <property type="nucleotide sequence ID" value="NZ_JBFAUK010000016.1"/>
</dbReference>
<reference evidence="1 2" key="1">
    <citation type="submission" date="2024-06" db="EMBL/GenBank/DDBJ databases">
        <title>The Natural Products Discovery Center: Release of the First 8490 Sequenced Strains for Exploring Actinobacteria Biosynthetic Diversity.</title>
        <authorList>
            <person name="Kalkreuter E."/>
            <person name="Kautsar S.A."/>
            <person name="Yang D."/>
            <person name="Bader C.D."/>
            <person name="Teijaro C.N."/>
            <person name="Fluegel L."/>
            <person name="Davis C.M."/>
            <person name="Simpson J.R."/>
            <person name="Lauterbach L."/>
            <person name="Steele A.D."/>
            <person name="Gui C."/>
            <person name="Meng S."/>
            <person name="Li G."/>
            <person name="Viehrig K."/>
            <person name="Ye F."/>
            <person name="Su P."/>
            <person name="Kiefer A.F."/>
            <person name="Nichols A."/>
            <person name="Cepeda A.J."/>
            <person name="Yan W."/>
            <person name="Fan B."/>
            <person name="Jiang Y."/>
            <person name="Adhikari A."/>
            <person name="Zheng C.-J."/>
            <person name="Schuster L."/>
            <person name="Cowan T.M."/>
            <person name="Smanski M.J."/>
            <person name="Chevrette M.G."/>
            <person name="De Carvalho L.P.S."/>
            <person name="Shen B."/>
        </authorList>
    </citation>
    <scope>NUCLEOTIDE SEQUENCE [LARGE SCALE GENOMIC DNA]</scope>
    <source>
        <strain evidence="1 2">NPDC052347</strain>
    </source>
</reference>
<evidence type="ECO:0008006" key="3">
    <source>
        <dbReference type="Google" id="ProtNLM"/>
    </source>
</evidence>
<gene>
    <name evidence="1" type="ORF">AB0L16_20500</name>
</gene>
<name>A0ABV3K273_STRON</name>
<evidence type="ECO:0000313" key="2">
    <source>
        <dbReference type="Proteomes" id="UP001552594"/>
    </source>
</evidence>
<keyword evidence="2" id="KW-1185">Reference proteome</keyword>